<dbReference type="PANTHER" id="PTHR12526:SF635">
    <property type="entry name" value="GLYCOSYL TRANSFERASE GROUP 1"/>
    <property type="match status" value="1"/>
</dbReference>
<evidence type="ECO:0000256" key="1">
    <source>
        <dbReference type="ARBA" id="ARBA00022676"/>
    </source>
</evidence>
<evidence type="ECO:0000313" key="6">
    <source>
        <dbReference type="Proteomes" id="UP001501591"/>
    </source>
</evidence>
<proteinExistence type="predicted"/>
<dbReference type="RefSeq" id="WP_344818062.1">
    <property type="nucleotide sequence ID" value="NZ_BAABCP010000001.1"/>
</dbReference>
<evidence type="ECO:0000259" key="3">
    <source>
        <dbReference type="Pfam" id="PF00534"/>
    </source>
</evidence>
<reference evidence="6" key="1">
    <citation type="journal article" date="2019" name="Int. J. Syst. Evol. Microbiol.">
        <title>The Global Catalogue of Microorganisms (GCM) 10K type strain sequencing project: providing services to taxonomists for standard genome sequencing and annotation.</title>
        <authorList>
            <consortium name="The Broad Institute Genomics Platform"/>
            <consortium name="The Broad Institute Genome Sequencing Center for Infectious Disease"/>
            <person name="Wu L."/>
            <person name="Ma J."/>
        </authorList>
    </citation>
    <scope>NUCLEOTIDE SEQUENCE [LARGE SCALE GENOMIC DNA]</scope>
    <source>
        <strain evidence="6">JCM 17024</strain>
    </source>
</reference>
<dbReference type="Pfam" id="PF13439">
    <property type="entry name" value="Glyco_transf_4"/>
    <property type="match status" value="1"/>
</dbReference>
<dbReference type="InterPro" id="IPR001296">
    <property type="entry name" value="Glyco_trans_1"/>
</dbReference>
<keyword evidence="6" id="KW-1185">Reference proteome</keyword>
<dbReference type="Gene3D" id="3.40.50.2000">
    <property type="entry name" value="Glycogen Phosphorylase B"/>
    <property type="match status" value="2"/>
</dbReference>
<organism evidence="5 6">
    <name type="scientific">Microbacterium soli</name>
    <dbReference type="NCBI Taxonomy" id="446075"/>
    <lineage>
        <taxon>Bacteria</taxon>
        <taxon>Bacillati</taxon>
        <taxon>Actinomycetota</taxon>
        <taxon>Actinomycetes</taxon>
        <taxon>Micrococcales</taxon>
        <taxon>Microbacteriaceae</taxon>
        <taxon>Microbacterium</taxon>
    </lineage>
</organism>
<evidence type="ECO:0000256" key="2">
    <source>
        <dbReference type="ARBA" id="ARBA00022679"/>
    </source>
</evidence>
<evidence type="ECO:0000259" key="4">
    <source>
        <dbReference type="Pfam" id="PF13439"/>
    </source>
</evidence>
<dbReference type="Proteomes" id="UP001501591">
    <property type="component" value="Unassembled WGS sequence"/>
</dbReference>
<feature type="domain" description="Glycosyltransferase subfamily 4-like N-terminal" evidence="4">
    <location>
        <begin position="14"/>
        <end position="176"/>
    </location>
</feature>
<evidence type="ECO:0008006" key="7">
    <source>
        <dbReference type="Google" id="ProtNLM"/>
    </source>
</evidence>
<dbReference type="Pfam" id="PF00534">
    <property type="entry name" value="Glycos_transf_1"/>
    <property type="match status" value="1"/>
</dbReference>
<protein>
    <recommendedName>
        <fullName evidence="7">D-inositol 3-phosphate glycosyltransferase</fullName>
    </recommendedName>
</protein>
<sequence length="373" mass="40893">MHIVQIVPSIGRGSGVAGVAWELQEQFRAMGHSTEALTAQILGGAQSAPRSLLTHRLSRLRAAVAVSVLGGRRARRLLDARPDAVSICHNAALAGDVYVNHGVVAETMRARGHGRWRMLRNPLHVFTHLRDRHRYRGDTHRAVVALTAAEVDVLQRTYGRVHPPVHVIAHGVDLDRFRPPTAAERRDARSRLKLDEDHRVALFVGHELDRKGVGLLIDALVDATTVLLLVVGGYRSAVDRMTRRARANGVQDRVLFVGPQNDLARWFAAADMFTMPSAYESFGLVYTEALASGLPVIATRVGVAPELIVDGENGYLVDADAKQIADRMERLAAESVDDLRAACRASVTHLTWRRTAERYVGLLSGIAARRGRG</sequence>
<comment type="caution">
    <text evidence="5">The sequence shown here is derived from an EMBL/GenBank/DDBJ whole genome shotgun (WGS) entry which is preliminary data.</text>
</comment>
<keyword evidence="1" id="KW-0328">Glycosyltransferase</keyword>
<dbReference type="PANTHER" id="PTHR12526">
    <property type="entry name" value="GLYCOSYLTRANSFERASE"/>
    <property type="match status" value="1"/>
</dbReference>
<accession>A0ABP7MUI9</accession>
<evidence type="ECO:0000313" key="5">
    <source>
        <dbReference type="EMBL" id="GAA3930501.1"/>
    </source>
</evidence>
<keyword evidence="2" id="KW-0808">Transferase</keyword>
<name>A0ABP7MUI9_9MICO</name>
<feature type="domain" description="Glycosyl transferase family 1" evidence="3">
    <location>
        <begin position="185"/>
        <end position="343"/>
    </location>
</feature>
<dbReference type="InterPro" id="IPR028098">
    <property type="entry name" value="Glyco_trans_4-like_N"/>
</dbReference>
<dbReference type="SUPFAM" id="SSF53756">
    <property type="entry name" value="UDP-Glycosyltransferase/glycogen phosphorylase"/>
    <property type="match status" value="1"/>
</dbReference>
<dbReference type="EMBL" id="BAABCP010000001">
    <property type="protein sequence ID" value="GAA3930501.1"/>
    <property type="molecule type" value="Genomic_DNA"/>
</dbReference>
<gene>
    <name evidence="5" type="ORF">GCM10022383_06440</name>
</gene>